<organism evidence="3 4">
    <name type="scientific">Craurococcus roseus</name>
    <dbReference type="NCBI Taxonomy" id="77585"/>
    <lineage>
        <taxon>Bacteria</taxon>
        <taxon>Pseudomonadati</taxon>
        <taxon>Pseudomonadota</taxon>
        <taxon>Alphaproteobacteria</taxon>
        <taxon>Acetobacterales</taxon>
        <taxon>Acetobacteraceae</taxon>
        <taxon>Craurococcus</taxon>
    </lineage>
</organism>
<dbReference type="Gene3D" id="3.10.180.10">
    <property type="entry name" value="2,3-Dihydroxybiphenyl 1,2-Dioxygenase, domain 1"/>
    <property type="match status" value="1"/>
</dbReference>
<accession>A0ABN1EV20</accession>
<dbReference type="EMBL" id="BAAAFZ010000011">
    <property type="protein sequence ID" value="GAA0575281.1"/>
    <property type="molecule type" value="Genomic_DNA"/>
</dbReference>
<proteinExistence type="predicted"/>
<dbReference type="Pfam" id="PF00903">
    <property type="entry name" value="Glyoxalase"/>
    <property type="match status" value="1"/>
</dbReference>
<dbReference type="RefSeq" id="WP_343894314.1">
    <property type="nucleotide sequence ID" value="NZ_BAAAFZ010000011.1"/>
</dbReference>
<dbReference type="InterPro" id="IPR004360">
    <property type="entry name" value="Glyas_Fos-R_dOase_dom"/>
</dbReference>
<reference evidence="3 4" key="1">
    <citation type="journal article" date="2019" name="Int. J. Syst. Evol. Microbiol.">
        <title>The Global Catalogue of Microorganisms (GCM) 10K type strain sequencing project: providing services to taxonomists for standard genome sequencing and annotation.</title>
        <authorList>
            <consortium name="The Broad Institute Genomics Platform"/>
            <consortium name="The Broad Institute Genome Sequencing Center for Infectious Disease"/>
            <person name="Wu L."/>
            <person name="Ma J."/>
        </authorList>
    </citation>
    <scope>NUCLEOTIDE SEQUENCE [LARGE SCALE GENOMIC DNA]</scope>
    <source>
        <strain evidence="3 4">JCM 9933</strain>
    </source>
</reference>
<feature type="domain" description="VOC" evidence="2">
    <location>
        <begin position="11"/>
        <end position="133"/>
    </location>
</feature>
<evidence type="ECO:0000256" key="1">
    <source>
        <dbReference type="ARBA" id="ARBA00022723"/>
    </source>
</evidence>
<dbReference type="CDD" id="cd06587">
    <property type="entry name" value="VOC"/>
    <property type="match status" value="1"/>
</dbReference>
<comment type="caution">
    <text evidence="3">The sequence shown here is derived from an EMBL/GenBank/DDBJ whole genome shotgun (WGS) entry which is preliminary data.</text>
</comment>
<evidence type="ECO:0000313" key="3">
    <source>
        <dbReference type="EMBL" id="GAA0575281.1"/>
    </source>
</evidence>
<dbReference type="PROSITE" id="PS51819">
    <property type="entry name" value="VOC"/>
    <property type="match status" value="1"/>
</dbReference>
<keyword evidence="4" id="KW-1185">Reference proteome</keyword>
<protein>
    <submittedName>
        <fullName evidence="3">VOC family protein</fullName>
    </submittedName>
</protein>
<dbReference type="Proteomes" id="UP001501588">
    <property type="component" value="Unassembled WGS sequence"/>
</dbReference>
<evidence type="ECO:0000313" key="4">
    <source>
        <dbReference type="Proteomes" id="UP001501588"/>
    </source>
</evidence>
<dbReference type="InterPro" id="IPR051785">
    <property type="entry name" value="MMCE/EMCE_epimerase"/>
</dbReference>
<dbReference type="InterPro" id="IPR029068">
    <property type="entry name" value="Glyas_Bleomycin-R_OHBP_Dase"/>
</dbReference>
<sequence>MPDAAATAAIRFDHIHLRSPDPEATARWFEEMLGAEVVRSAPDGQPRIDLKLGGADIFIAPVPPGDATVGAPPRPPHQGLDHFGFTVPDLDAAAAALKAKGVEFTLEPKEARPGLRIAFIRGPQGMSIELLQRGGG</sequence>
<name>A0ABN1EV20_9PROT</name>
<dbReference type="InterPro" id="IPR037523">
    <property type="entry name" value="VOC_core"/>
</dbReference>
<dbReference type="PANTHER" id="PTHR43048:SF5">
    <property type="entry name" value="BLR5325 PROTEIN"/>
    <property type="match status" value="1"/>
</dbReference>
<keyword evidence="1" id="KW-0479">Metal-binding</keyword>
<gene>
    <name evidence="3" type="ORF">GCM10009416_12400</name>
</gene>
<dbReference type="SUPFAM" id="SSF54593">
    <property type="entry name" value="Glyoxalase/Bleomycin resistance protein/Dihydroxybiphenyl dioxygenase"/>
    <property type="match status" value="1"/>
</dbReference>
<dbReference type="PANTHER" id="PTHR43048">
    <property type="entry name" value="METHYLMALONYL-COA EPIMERASE"/>
    <property type="match status" value="1"/>
</dbReference>
<evidence type="ECO:0000259" key="2">
    <source>
        <dbReference type="PROSITE" id="PS51819"/>
    </source>
</evidence>